<dbReference type="InterPro" id="IPR016155">
    <property type="entry name" value="Mopterin_synth/thiamin_S_b"/>
</dbReference>
<dbReference type="NCBIfam" id="TIGR01683">
    <property type="entry name" value="thiS"/>
    <property type="match status" value="1"/>
</dbReference>
<dbReference type="RefSeq" id="WP_026800427.1">
    <property type="nucleotide sequence ID" value="NZ_AULI01000008.1"/>
</dbReference>
<dbReference type="OrthoDB" id="9798559at2"/>
<dbReference type="Proteomes" id="UP000030528">
    <property type="component" value="Unassembled WGS sequence"/>
</dbReference>
<dbReference type="PANTHER" id="PTHR34472:SF1">
    <property type="entry name" value="SULFUR CARRIER PROTEIN THIS"/>
    <property type="match status" value="1"/>
</dbReference>
<dbReference type="InterPro" id="IPR012675">
    <property type="entry name" value="Beta-grasp_dom_sf"/>
</dbReference>
<keyword evidence="2" id="KW-1185">Reference proteome</keyword>
<dbReference type="STRING" id="1385510.GCA_000425205_02048"/>
<proteinExistence type="predicted"/>
<accession>A0A0A5GMG6</accession>
<dbReference type="CDD" id="cd00565">
    <property type="entry name" value="Ubl_ThiS"/>
    <property type="match status" value="1"/>
</dbReference>
<dbReference type="SUPFAM" id="SSF54285">
    <property type="entry name" value="MoaD/ThiS"/>
    <property type="match status" value="1"/>
</dbReference>
<reference evidence="1 2" key="1">
    <citation type="submission" date="2013-08" db="EMBL/GenBank/DDBJ databases">
        <authorList>
            <person name="Huang J."/>
            <person name="Wang G."/>
        </authorList>
    </citation>
    <scope>NUCLEOTIDE SEQUENCE [LARGE SCALE GENOMIC DNA]</scope>
    <source>
        <strain evidence="1 2">JSM 076056</strain>
    </source>
</reference>
<protein>
    <submittedName>
        <fullName evidence="1">Sulfur carrier protein ThiS</fullName>
    </submittedName>
</protein>
<comment type="caution">
    <text evidence="1">The sequence shown here is derived from an EMBL/GenBank/DDBJ whole genome shotgun (WGS) entry which is preliminary data.</text>
</comment>
<evidence type="ECO:0000313" key="1">
    <source>
        <dbReference type="EMBL" id="KGX92418.1"/>
    </source>
</evidence>
<name>A0A0A5GMG6_9BACI</name>
<organism evidence="1 2">
    <name type="scientific">Pontibacillus halophilus JSM 076056 = DSM 19796</name>
    <dbReference type="NCBI Taxonomy" id="1385510"/>
    <lineage>
        <taxon>Bacteria</taxon>
        <taxon>Bacillati</taxon>
        <taxon>Bacillota</taxon>
        <taxon>Bacilli</taxon>
        <taxon>Bacillales</taxon>
        <taxon>Bacillaceae</taxon>
        <taxon>Pontibacillus</taxon>
    </lineage>
</organism>
<dbReference type="eggNOG" id="COG2104">
    <property type="taxonomic scope" value="Bacteria"/>
</dbReference>
<dbReference type="PANTHER" id="PTHR34472">
    <property type="entry name" value="SULFUR CARRIER PROTEIN THIS"/>
    <property type="match status" value="1"/>
</dbReference>
<sequence length="67" mass="7429">MQIVVNGDTVQVSGEGISVSELLALYELDPKHVIVEQNREIVDRGIYEKTRIKEADRLELVHIVGGG</sequence>
<dbReference type="InterPro" id="IPR003749">
    <property type="entry name" value="ThiS/MoaD-like"/>
</dbReference>
<dbReference type="EMBL" id="AVPE01000006">
    <property type="protein sequence ID" value="KGX92418.1"/>
    <property type="molecule type" value="Genomic_DNA"/>
</dbReference>
<dbReference type="Pfam" id="PF02597">
    <property type="entry name" value="ThiS"/>
    <property type="match status" value="1"/>
</dbReference>
<dbReference type="AlphaFoldDB" id="A0A0A5GMG6"/>
<evidence type="ECO:0000313" key="2">
    <source>
        <dbReference type="Proteomes" id="UP000030528"/>
    </source>
</evidence>
<dbReference type="Gene3D" id="3.10.20.30">
    <property type="match status" value="1"/>
</dbReference>
<gene>
    <name evidence="1" type="ORF">N781_16925</name>
</gene>
<dbReference type="InterPro" id="IPR010035">
    <property type="entry name" value="Thi_S"/>
</dbReference>